<sequence length="304" mass="34515">MTQAKESPELLQPVPPLPPSESLPTMYDLPSEFPEEPGLPDEFHDLQPQLLSRTLRLTQYAADNYFTGTDINLYYDVRNPLWHKRPDWFLAVDVPRLYGGKDLRNSYVVWQEGVSPLVVVEFLSPGTEAEDLGPFYGEATDATNGQSTNSQSKPPRKWQVYEQILRVPYYVVFSRYTGIVRFFRLVGARYEEQVVQQTQPQLWIPELELGLGVWTGTFEGINHGWLRWCDGSGNWLLTDTELESQRADEATEKAVSESQRADEAEARLRQVVRNLRQSGMDTAAIAGVVGLSVEDIDSMDNNLV</sequence>
<gene>
    <name evidence="4" type="ORF">D0962_14120</name>
</gene>
<name>A0A6M0S5Z9_9CYAN</name>
<evidence type="ECO:0000256" key="2">
    <source>
        <dbReference type="SAM" id="MobiDB-lite"/>
    </source>
</evidence>
<accession>A0A6M0S5Z9</accession>
<feature type="compositionally biased region" description="Polar residues" evidence="2">
    <location>
        <begin position="141"/>
        <end position="153"/>
    </location>
</feature>
<feature type="domain" description="Putative restriction endonuclease" evidence="3">
    <location>
        <begin position="35"/>
        <end position="212"/>
    </location>
</feature>
<dbReference type="PANTHER" id="PTHR33352">
    <property type="entry name" value="SLR1095 PROTEIN"/>
    <property type="match status" value="1"/>
</dbReference>
<evidence type="ECO:0000259" key="3">
    <source>
        <dbReference type="Pfam" id="PF05685"/>
    </source>
</evidence>
<comment type="caution">
    <text evidence="4">The sequence shown here is derived from an EMBL/GenBank/DDBJ whole genome shotgun (WGS) entry which is preliminary data.</text>
</comment>
<keyword evidence="1" id="KW-0175">Coiled coil</keyword>
<keyword evidence="4" id="KW-0540">Nuclease</keyword>
<organism evidence="4 5">
    <name type="scientific">Adonisia turfae CCMR0082</name>
    <dbReference type="NCBI Taxonomy" id="2304604"/>
    <lineage>
        <taxon>Bacteria</taxon>
        <taxon>Bacillati</taxon>
        <taxon>Cyanobacteriota</taxon>
        <taxon>Adonisia</taxon>
        <taxon>Adonisia turfae</taxon>
    </lineage>
</organism>
<evidence type="ECO:0000313" key="5">
    <source>
        <dbReference type="Proteomes" id="UP000473574"/>
    </source>
</evidence>
<dbReference type="InterPro" id="IPR008538">
    <property type="entry name" value="Uma2"/>
</dbReference>
<dbReference type="AlphaFoldDB" id="A0A6M0S5Z9"/>
<protein>
    <submittedName>
        <fullName evidence="4">Uma2 family endonuclease</fullName>
    </submittedName>
</protein>
<dbReference type="Pfam" id="PF05685">
    <property type="entry name" value="Uma2"/>
    <property type="match status" value="1"/>
</dbReference>
<reference evidence="4 5" key="1">
    <citation type="journal article" date="2020" name="Microb. Ecol.">
        <title>Ecogenomics of the Marine Benthic Filamentous Cyanobacterium Adonisia.</title>
        <authorList>
            <person name="Walter J.M."/>
            <person name="Coutinho F.H."/>
            <person name="Leomil L."/>
            <person name="Hargreaves P.I."/>
            <person name="Campeao M.E."/>
            <person name="Vieira V.V."/>
            <person name="Silva B.S."/>
            <person name="Fistarol G.O."/>
            <person name="Salomon P.S."/>
            <person name="Sawabe T."/>
            <person name="Mino S."/>
            <person name="Hosokawa M."/>
            <person name="Miyashita H."/>
            <person name="Maruyama F."/>
            <person name="van Verk M.C."/>
            <person name="Dutilh B.E."/>
            <person name="Thompson C.C."/>
            <person name="Thompson F.L."/>
        </authorList>
    </citation>
    <scope>NUCLEOTIDE SEQUENCE [LARGE SCALE GENOMIC DNA]</scope>
    <source>
        <strain evidence="4 5">CCMR0082</strain>
    </source>
</reference>
<dbReference type="RefSeq" id="WP_163663800.1">
    <property type="nucleotide sequence ID" value="NZ_QZCE01000002.1"/>
</dbReference>
<proteinExistence type="predicted"/>
<dbReference type="PANTHER" id="PTHR33352:SF3">
    <property type="entry name" value="SLR1612 PROTEIN"/>
    <property type="match status" value="1"/>
</dbReference>
<keyword evidence="4" id="KW-0378">Hydrolase</keyword>
<evidence type="ECO:0000313" key="4">
    <source>
        <dbReference type="EMBL" id="NEZ63909.1"/>
    </source>
</evidence>
<feature type="region of interest" description="Disordered" evidence="2">
    <location>
        <begin position="134"/>
        <end position="154"/>
    </location>
</feature>
<dbReference type="Proteomes" id="UP000473574">
    <property type="component" value="Unassembled WGS sequence"/>
</dbReference>
<feature type="coiled-coil region" evidence="1">
    <location>
        <begin position="247"/>
        <end position="274"/>
    </location>
</feature>
<feature type="region of interest" description="Disordered" evidence="2">
    <location>
        <begin position="1"/>
        <end position="31"/>
    </location>
</feature>
<dbReference type="CDD" id="cd06260">
    <property type="entry name" value="DUF820-like"/>
    <property type="match status" value="1"/>
</dbReference>
<dbReference type="EMBL" id="QZCE01000002">
    <property type="protein sequence ID" value="NEZ63909.1"/>
    <property type="molecule type" value="Genomic_DNA"/>
</dbReference>
<keyword evidence="4" id="KW-0255">Endonuclease</keyword>
<dbReference type="GO" id="GO:0004519">
    <property type="term" value="F:endonuclease activity"/>
    <property type="evidence" value="ECO:0007669"/>
    <property type="project" value="UniProtKB-KW"/>
</dbReference>
<evidence type="ECO:0000256" key="1">
    <source>
        <dbReference type="SAM" id="Coils"/>
    </source>
</evidence>